<dbReference type="InParanoid" id="A0A0C3GEP9"/>
<accession>A0A0C3GEP9</accession>
<feature type="compositionally biased region" description="Pro residues" evidence="1">
    <location>
        <begin position="334"/>
        <end position="345"/>
    </location>
</feature>
<reference evidence="3" key="2">
    <citation type="submission" date="2015-01" db="EMBL/GenBank/DDBJ databases">
        <title>Evolutionary Origins and Diversification of the Mycorrhizal Mutualists.</title>
        <authorList>
            <consortium name="DOE Joint Genome Institute"/>
            <consortium name="Mycorrhizal Genomics Consortium"/>
            <person name="Kohler A."/>
            <person name="Kuo A."/>
            <person name="Nagy L.G."/>
            <person name="Floudas D."/>
            <person name="Copeland A."/>
            <person name="Barry K.W."/>
            <person name="Cichocki N."/>
            <person name="Veneault-Fourrey C."/>
            <person name="LaButti K."/>
            <person name="Lindquist E.A."/>
            <person name="Lipzen A."/>
            <person name="Lundell T."/>
            <person name="Morin E."/>
            <person name="Murat C."/>
            <person name="Riley R."/>
            <person name="Ohm R."/>
            <person name="Sun H."/>
            <person name="Tunlid A."/>
            <person name="Henrissat B."/>
            <person name="Grigoriev I.V."/>
            <person name="Hibbett D.S."/>
            <person name="Martin F."/>
        </authorList>
    </citation>
    <scope>NUCLEOTIDE SEQUENCE [LARGE SCALE GENOMIC DNA]</scope>
    <source>
        <strain evidence="3">F 1598</strain>
    </source>
</reference>
<feature type="compositionally biased region" description="Polar residues" evidence="1">
    <location>
        <begin position="110"/>
        <end position="123"/>
    </location>
</feature>
<reference evidence="2 3" key="1">
    <citation type="submission" date="2014-04" db="EMBL/GenBank/DDBJ databases">
        <authorList>
            <consortium name="DOE Joint Genome Institute"/>
            <person name="Kuo A."/>
            <person name="Tarkka M."/>
            <person name="Buscot F."/>
            <person name="Kohler A."/>
            <person name="Nagy L.G."/>
            <person name="Floudas D."/>
            <person name="Copeland A."/>
            <person name="Barry K.W."/>
            <person name="Cichocki N."/>
            <person name="Veneault-Fourrey C."/>
            <person name="LaButti K."/>
            <person name="Lindquist E.A."/>
            <person name="Lipzen A."/>
            <person name="Lundell T."/>
            <person name="Morin E."/>
            <person name="Murat C."/>
            <person name="Sun H."/>
            <person name="Tunlid A."/>
            <person name="Henrissat B."/>
            <person name="Grigoriev I.V."/>
            <person name="Hibbett D.S."/>
            <person name="Martin F."/>
            <person name="Nordberg H.P."/>
            <person name="Cantor M.N."/>
            <person name="Hua S.X."/>
        </authorList>
    </citation>
    <scope>NUCLEOTIDE SEQUENCE [LARGE SCALE GENOMIC DNA]</scope>
    <source>
        <strain evidence="2 3">F 1598</strain>
    </source>
</reference>
<feature type="compositionally biased region" description="Low complexity" evidence="1">
    <location>
        <begin position="1051"/>
        <end position="1068"/>
    </location>
</feature>
<evidence type="ECO:0000313" key="3">
    <source>
        <dbReference type="Proteomes" id="UP000054166"/>
    </source>
</evidence>
<evidence type="ECO:0000313" key="2">
    <source>
        <dbReference type="EMBL" id="KIM90169.1"/>
    </source>
</evidence>
<dbReference type="AlphaFoldDB" id="A0A0C3GEP9"/>
<proteinExistence type="predicted"/>
<feature type="region of interest" description="Disordered" evidence="1">
    <location>
        <begin position="1017"/>
        <end position="1036"/>
    </location>
</feature>
<dbReference type="HOGENOM" id="CLU_269818_0_0_1"/>
<evidence type="ECO:0000256" key="1">
    <source>
        <dbReference type="SAM" id="MobiDB-lite"/>
    </source>
</evidence>
<dbReference type="Proteomes" id="UP000054166">
    <property type="component" value="Unassembled WGS sequence"/>
</dbReference>
<feature type="region of interest" description="Disordered" evidence="1">
    <location>
        <begin position="819"/>
        <end position="1012"/>
    </location>
</feature>
<feature type="compositionally biased region" description="Basic and acidic residues" evidence="1">
    <location>
        <begin position="634"/>
        <end position="645"/>
    </location>
</feature>
<sequence length="1210" mass="132984">MTIWYQPGQRHEPIYKRFQQRLFSPLLPLSLFQRLCNIPFLLHSPFDSVATAFCAIDFAPCSVFASLTDTTLPLTQSLYLVTLSRYLITLIPSMRTHSEELPQGNHPLPTGSSPLSVAPSSITPGRRRVKSPAPETTPTRLRQQISMTTGASPSILGSQRSRKPSSPLEVPAGAPSTVAPELVPDEKPHDAPAITVDLASVYTPMQIQQHAYWEQQPPRHTPQPDSYNPYAGMPLYPRGDGPPPHRQFQLHDPYYSRTASPFPQNAGLAPPRHPFICWQSPSGPHMMPQQLDGGQQRSNPGFPELDMASDWVTPRYLGNGSGHPESHLQTPFLSGPPPPPLPPKPVELTSTGIPSSTKLPDCATPNPSANTEDTLPSFYDRQSSLSTQSVHSQHLPAVSPPNEAPEPPAPNPLETPKSPEHVLQDELHESPVVPARAVSGRPTTKALGLIEEGFNKITEIIEGLVEVTGKPPSDLYRRLEKSRKGASEGHLWNIYLHYFARHEEEEAARLNRPLERTQTFRSRCYAQYKVNNANFHELLETYQELEMAGTEMTVGQRKREVEKYEKKLRDMAMEAYRTLDIDTFVMTAGSIVLSDHGLFLCDKTGIEPNEAQAAFTAHIFNQKAMDSLAFARAEQPHSPRVKTEDPLSSGDSTSSSWLAAIKQKLYDMFQDFSVTISMSQFPWKSLLAVLAKHGLILSGFPDILLPGEVRSTNKTKGIGDLITTEQVDLATSLGLVGRTDFPISLSRAPQDQLDDIKSGLRPVIICRPPPPGAEAVRGRQAYYSLDDKIPVIRTDGRPRIAEDRRLPARAAPMRTCVPDNKNIIRISSSSPPAKVQPAPHSSDDSSVVIASSPQPSARVPKKRKAHVDSSSLLSDDDDEYIADPKPKRSKAGQKAVVATGQQKREVGKNRKGKEVGNGKGKEKEKEKPARARQVKKTVKSVAFIDDEDDSSSDNKPPPATRPTPKPAYHGAKSLQASLPESEREAWKDIVSTRADKHAAQPSTVPAAQPRMASNPISILPAIPTDSSHDGHAKQSIKTTTVTVAPAGEASHPTPTAPAIPTHGAAPPGSEGQYLPRGPRPPLHSYPADEHDHYYHARPPVRRMDDHPYGIQPPMPYQNLGRYPGDGEAPPERYGFRGDYYGYPPGEYYVPPYPHHAQSPYMARPLAPYHRHALHEPHPRPETATSPGGPTDNAMASSSRLSPSDQYAKPI</sequence>
<feature type="compositionally biased region" description="Pro residues" evidence="1">
    <location>
        <begin position="398"/>
        <end position="413"/>
    </location>
</feature>
<dbReference type="EMBL" id="KN832973">
    <property type="protein sequence ID" value="KIM90169.1"/>
    <property type="molecule type" value="Genomic_DNA"/>
</dbReference>
<organism evidence="2 3">
    <name type="scientific">Piloderma croceum (strain F 1598)</name>
    <dbReference type="NCBI Taxonomy" id="765440"/>
    <lineage>
        <taxon>Eukaryota</taxon>
        <taxon>Fungi</taxon>
        <taxon>Dikarya</taxon>
        <taxon>Basidiomycota</taxon>
        <taxon>Agaricomycotina</taxon>
        <taxon>Agaricomycetes</taxon>
        <taxon>Agaricomycetidae</taxon>
        <taxon>Atheliales</taxon>
        <taxon>Atheliaceae</taxon>
        <taxon>Piloderma</taxon>
    </lineage>
</organism>
<feature type="compositionally biased region" description="Polar residues" evidence="1">
    <location>
        <begin position="348"/>
        <end position="358"/>
    </location>
</feature>
<feature type="region of interest" description="Disordered" evidence="1">
    <location>
        <begin position="278"/>
        <end position="422"/>
    </location>
</feature>
<protein>
    <submittedName>
        <fullName evidence="2">Uncharacterized protein</fullName>
    </submittedName>
</protein>
<dbReference type="OrthoDB" id="2637568at2759"/>
<feature type="compositionally biased region" description="Polar residues" evidence="1">
    <location>
        <begin position="1182"/>
        <end position="1204"/>
    </location>
</feature>
<feature type="compositionally biased region" description="Polar residues" evidence="1">
    <location>
        <begin position="134"/>
        <end position="159"/>
    </location>
</feature>
<name>A0A0C3GEP9_PILCF</name>
<feature type="region of interest" description="Disordered" evidence="1">
    <location>
        <begin position="1164"/>
        <end position="1210"/>
    </location>
</feature>
<feature type="region of interest" description="Disordered" evidence="1">
    <location>
        <begin position="1045"/>
        <end position="1135"/>
    </location>
</feature>
<gene>
    <name evidence="2" type="ORF">PILCRDRAFT_84299</name>
</gene>
<feature type="compositionally biased region" description="Basic and acidic residues" evidence="1">
    <location>
        <begin position="902"/>
        <end position="929"/>
    </location>
</feature>
<feature type="region of interest" description="Disordered" evidence="1">
    <location>
        <begin position="98"/>
        <end position="189"/>
    </location>
</feature>
<keyword evidence="3" id="KW-1185">Reference proteome</keyword>
<feature type="compositionally biased region" description="Polar residues" evidence="1">
    <location>
        <begin position="365"/>
        <end position="392"/>
    </location>
</feature>
<feature type="region of interest" description="Disordered" evidence="1">
    <location>
        <begin position="633"/>
        <end position="653"/>
    </location>
</feature>
<feature type="compositionally biased region" description="Pro residues" evidence="1">
    <location>
        <begin position="955"/>
        <end position="965"/>
    </location>
</feature>